<dbReference type="OrthoDB" id="70519at2759"/>
<dbReference type="AlphaFoldDB" id="W6UJ11"/>
<keyword evidence="5" id="KW-1185">Reference proteome</keyword>
<keyword evidence="1" id="KW-0677">Repeat</keyword>
<evidence type="ECO:0000256" key="2">
    <source>
        <dbReference type="ARBA" id="ARBA00023043"/>
    </source>
</evidence>
<dbReference type="Pfam" id="PF12796">
    <property type="entry name" value="Ank_2"/>
    <property type="match status" value="2"/>
</dbReference>
<dbReference type="PROSITE" id="PS50088">
    <property type="entry name" value="ANK_REPEAT"/>
    <property type="match status" value="3"/>
</dbReference>
<protein>
    <submittedName>
        <fullName evidence="4">Ankyrin repeat and SOCS box protein</fullName>
    </submittedName>
</protein>
<dbReference type="Gene3D" id="1.25.40.20">
    <property type="entry name" value="Ankyrin repeat-containing domain"/>
    <property type="match status" value="1"/>
</dbReference>
<comment type="caution">
    <text evidence="4">The sequence shown here is derived from an EMBL/GenBank/DDBJ whole genome shotgun (WGS) entry which is preliminary data.</text>
</comment>
<evidence type="ECO:0000313" key="4">
    <source>
        <dbReference type="EMBL" id="EUB61023.1"/>
    </source>
</evidence>
<dbReference type="EMBL" id="APAU02000024">
    <property type="protein sequence ID" value="EUB61023.1"/>
    <property type="molecule type" value="Genomic_DNA"/>
</dbReference>
<dbReference type="InterPro" id="IPR002110">
    <property type="entry name" value="Ankyrin_rpt"/>
</dbReference>
<feature type="repeat" description="ANK" evidence="3">
    <location>
        <begin position="141"/>
        <end position="173"/>
    </location>
</feature>
<feature type="repeat" description="ANK" evidence="3">
    <location>
        <begin position="56"/>
        <end position="88"/>
    </location>
</feature>
<dbReference type="GeneID" id="36339771"/>
<evidence type="ECO:0000256" key="3">
    <source>
        <dbReference type="PROSITE-ProRule" id="PRU00023"/>
    </source>
</evidence>
<dbReference type="PANTHER" id="PTHR24171">
    <property type="entry name" value="ANKYRIN REPEAT DOMAIN-CONTAINING PROTEIN 39-RELATED"/>
    <property type="match status" value="1"/>
</dbReference>
<evidence type="ECO:0000313" key="5">
    <source>
        <dbReference type="Proteomes" id="UP000019149"/>
    </source>
</evidence>
<feature type="repeat" description="ANK" evidence="3">
    <location>
        <begin position="108"/>
        <end position="140"/>
    </location>
</feature>
<dbReference type="CTD" id="36339771"/>
<keyword evidence="2 3" id="KW-0040">ANK repeat</keyword>
<dbReference type="SMART" id="SM00248">
    <property type="entry name" value="ANK"/>
    <property type="match status" value="3"/>
</dbReference>
<gene>
    <name evidence="4" type="ORF">EGR_04056</name>
</gene>
<dbReference type="PROSITE" id="PS50297">
    <property type="entry name" value="ANK_REP_REGION"/>
    <property type="match status" value="2"/>
</dbReference>
<reference evidence="4 5" key="1">
    <citation type="journal article" date="2013" name="Nat. Genet.">
        <title>The genome of the hydatid tapeworm Echinococcus granulosus.</title>
        <authorList>
            <person name="Zheng H."/>
            <person name="Zhang W."/>
            <person name="Zhang L."/>
            <person name="Zhang Z."/>
            <person name="Li J."/>
            <person name="Lu G."/>
            <person name="Zhu Y."/>
            <person name="Wang Y."/>
            <person name="Huang Y."/>
            <person name="Liu J."/>
            <person name="Kang H."/>
            <person name="Chen J."/>
            <person name="Wang L."/>
            <person name="Chen A."/>
            <person name="Yu S."/>
            <person name="Gao Z."/>
            <person name="Jin L."/>
            <person name="Gu W."/>
            <person name="Wang Z."/>
            <person name="Zhao L."/>
            <person name="Shi B."/>
            <person name="Wen H."/>
            <person name="Lin R."/>
            <person name="Jones M.K."/>
            <person name="Brejova B."/>
            <person name="Vinar T."/>
            <person name="Zhao G."/>
            <person name="McManus D.P."/>
            <person name="Chen Z."/>
            <person name="Zhou Y."/>
            <person name="Wang S."/>
        </authorList>
    </citation>
    <scope>NUCLEOTIDE SEQUENCE [LARGE SCALE GENOMIC DNA]</scope>
</reference>
<proteinExistence type="predicted"/>
<accession>W6UJ11</accession>
<name>W6UJ11_ECHGR</name>
<sequence length="192" mass="21328">MVTQMVQRESKEKANAFTGTTYPSMTAVIQAVKSGTSEDLARLVHRGEEVNRTDVNGFTALHSACERRKLNELSLLIEYNANVNHPTKYQQYMQVEYLYSFGLFLQMEQACPLHLAAKAGFVEGVIRLLQGYANLEAVDKNGLTPLLVGCRESKADVVSVLIEAGANVNHISFFLFLHTHVAMATLLPPKKK</sequence>
<evidence type="ECO:0000256" key="1">
    <source>
        <dbReference type="ARBA" id="ARBA00022737"/>
    </source>
</evidence>
<dbReference type="InterPro" id="IPR036770">
    <property type="entry name" value="Ankyrin_rpt-contain_sf"/>
</dbReference>
<dbReference type="Proteomes" id="UP000019149">
    <property type="component" value="Unassembled WGS sequence"/>
</dbReference>
<organism evidence="4 5">
    <name type="scientific">Echinococcus granulosus</name>
    <name type="common">Hydatid tapeworm</name>
    <dbReference type="NCBI Taxonomy" id="6210"/>
    <lineage>
        <taxon>Eukaryota</taxon>
        <taxon>Metazoa</taxon>
        <taxon>Spiralia</taxon>
        <taxon>Lophotrochozoa</taxon>
        <taxon>Platyhelminthes</taxon>
        <taxon>Cestoda</taxon>
        <taxon>Eucestoda</taxon>
        <taxon>Cyclophyllidea</taxon>
        <taxon>Taeniidae</taxon>
        <taxon>Echinococcus</taxon>
        <taxon>Echinococcus granulosus group</taxon>
    </lineage>
</organism>
<dbReference type="KEGG" id="egl:EGR_04056"/>
<dbReference type="STRING" id="6210.W6UJ11"/>
<dbReference type="SUPFAM" id="SSF48403">
    <property type="entry name" value="Ankyrin repeat"/>
    <property type="match status" value="1"/>
</dbReference>
<dbReference type="RefSeq" id="XP_024352219.1">
    <property type="nucleotide sequence ID" value="XM_024493305.1"/>
</dbReference>